<dbReference type="AlphaFoldDB" id="A0A8H2WT07"/>
<proteinExistence type="predicted"/>
<keyword evidence="1" id="KW-0472">Membrane</keyword>
<feature type="transmembrane region" description="Helical" evidence="1">
    <location>
        <begin position="28"/>
        <end position="46"/>
    </location>
</feature>
<evidence type="ECO:0000256" key="1">
    <source>
        <dbReference type="SAM" id="Phobius"/>
    </source>
</evidence>
<gene>
    <name evidence="2" type="ORF">RDB_LOCUS38821</name>
</gene>
<reference evidence="2" key="1">
    <citation type="submission" date="2021-01" db="EMBL/GenBank/DDBJ databases">
        <authorList>
            <person name="Kaushik A."/>
        </authorList>
    </citation>
    <scope>NUCLEOTIDE SEQUENCE</scope>
    <source>
        <strain evidence="2">AG1-1A</strain>
    </source>
</reference>
<organism evidence="2 3">
    <name type="scientific">Rhizoctonia solani</name>
    <dbReference type="NCBI Taxonomy" id="456999"/>
    <lineage>
        <taxon>Eukaryota</taxon>
        <taxon>Fungi</taxon>
        <taxon>Dikarya</taxon>
        <taxon>Basidiomycota</taxon>
        <taxon>Agaricomycotina</taxon>
        <taxon>Agaricomycetes</taxon>
        <taxon>Cantharellales</taxon>
        <taxon>Ceratobasidiaceae</taxon>
        <taxon>Rhizoctonia</taxon>
    </lineage>
</organism>
<keyword evidence="1" id="KW-0812">Transmembrane</keyword>
<accession>A0A8H2WT07</accession>
<comment type="caution">
    <text evidence="2">The sequence shown here is derived from an EMBL/GenBank/DDBJ whole genome shotgun (WGS) entry which is preliminary data.</text>
</comment>
<name>A0A8H2WT07_9AGAM</name>
<keyword evidence="1" id="KW-1133">Transmembrane helix</keyword>
<evidence type="ECO:0000313" key="3">
    <source>
        <dbReference type="Proteomes" id="UP000663840"/>
    </source>
</evidence>
<evidence type="ECO:0000313" key="2">
    <source>
        <dbReference type="EMBL" id="CAE6404596.1"/>
    </source>
</evidence>
<sequence>MFKYAVNGNAKTSKQSIPFNLLSTSTTIMFYARFILAAATAAIAAAQEGKPVDDVRSVNRTQPAVDAFGTTTQSINWTSMPETLCVVPAYTNKAGMGSEKKELTVQQALDLCPRAQRVAVNNS</sequence>
<protein>
    <submittedName>
        <fullName evidence="2">Uncharacterized protein</fullName>
    </submittedName>
</protein>
<dbReference type="Proteomes" id="UP000663840">
    <property type="component" value="Unassembled WGS sequence"/>
</dbReference>
<dbReference type="EMBL" id="CAJMWR010000834">
    <property type="protein sequence ID" value="CAE6404596.1"/>
    <property type="molecule type" value="Genomic_DNA"/>
</dbReference>